<dbReference type="Proteomes" id="UP000190230">
    <property type="component" value="Unassembled WGS sequence"/>
</dbReference>
<evidence type="ECO:0000259" key="5">
    <source>
        <dbReference type="PROSITE" id="PS50931"/>
    </source>
</evidence>
<dbReference type="SUPFAM" id="SSF46785">
    <property type="entry name" value="Winged helix' DNA-binding domain"/>
    <property type="match status" value="1"/>
</dbReference>
<keyword evidence="2" id="KW-0805">Transcription regulation</keyword>
<dbReference type="EMBL" id="FUYY01000001">
    <property type="protein sequence ID" value="SKB30050.1"/>
    <property type="molecule type" value="Genomic_DNA"/>
</dbReference>
<dbReference type="InterPro" id="IPR000847">
    <property type="entry name" value="LysR_HTH_N"/>
</dbReference>
<dbReference type="Pfam" id="PF03466">
    <property type="entry name" value="LysR_substrate"/>
    <property type="match status" value="1"/>
</dbReference>
<comment type="similarity">
    <text evidence="1">Belongs to the LysR transcriptional regulatory family.</text>
</comment>
<sequence length="293" mass="33999">MTLQQIQYFLKLAQELHFWQTSEKLNISQSSLSRQIKSLEDEIGIKLFERNKRNVALTEAGIFLEKHWGGIIDEFNRIQRQAKKIDEGTSGAISIAYPGSIAFKYLPDLLKKIDSNLPDLKIELTEPTDQNHEKLLLNYQIDISFSRDRILNYGITSLKLYTEPIFLVVPNNHWTTSCSTINFKDLENEKFIISGLNHTTFFASTLRNIFHKHGFEPKQTLESDFGGMILTLVSREMGISILPYSFKFAKSENVTFIDIKENIDLFINWRKKDRNSVIEKVVTYSKIIGKEFY</sequence>
<dbReference type="SUPFAM" id="SSF53850">
    <property type="entry name" value="Periplasmic binding protein-like II"/>
    <property type="match status" value="1"/>
</dbReference>
<feature type="domain" description="HTH lysR-type" evidence="5">
    <location>
        <begin position="1"/>
        <end position="58"/>
    </location>
</feature>
<dbReference type="Gene3D" id="1.10.10.10">
    <property type="entry name" value="Winged helix-like DNA-binding domain superfamily/Winged helix DNA-binding domain"/>
    <property type="match status" value="1"/>
</dbReference>
<accession>A0A1T5A514</accession>
<dbReference type="GO" id="GO:0003677">
    <property type="term" value="F:DNA binding"/>
    <property type="evidence" value="ECO:0007669"/>
    <property type="project" value="UniProtKB-KW"/>
</dbReference>
<reference evidence="7" key="1">
    <citation type="submission" date="2017-02" db="EMBL/GenBank/DDBJ databases">
        <authorList>
            <person name="Varghese N."/>
            <person name="Submissions S."/>
        </authorList>
    </citation>
    <scope>NUCLEOTIDE SEQUENCE [LARGE SCALE GENOMIC DNA]</scope>
    <source>
        <strain evidence="7">DSM 23405</strain>
    </source>
</reference>
<evidence type="ECO:0000313" key="7">
    <source>
        <dbReference type="Proteomes" id="UP000190230"/>
    </source>
</evidence>
<dbReference type="AlphaFoldDB" id="A0A1T5A514"/>
<dbReference type="Gene3D" id="3.40.190.10">
    <property type="entry name" value="Periplasmic binding protein-like II"/>
    <property type="match status" value="2"/>
</dbReference>
<dbReference type="Pfam" id="PF00126">
    <property type="entry name" value="HTH_1"/>
    <property type="match status" value="1"/>
</dbReference>
<dbReference type="RefSeq" id="WP_079718832.1">
    <property type="nucleotide sequence ID" value="NZ_FUYY01000001.1"/>
</dbReference>
<dbReference type="InterPro" id="IPR036388">
    <property type="entry name" value="WH-like_DNA-bd_sf"/>
</dbReference>
<keyword evidence="4" id="KW-0804">Transcription</keyword>
<dbReference type="PRINTS" id="PR00039">
    <property type="entry name" value="HTHLYSR"/>
</dbReference>
<proteinExistence type="inferred from homology"/>
<organism evidence="6 7">
    <name type="scientific">Salegentibacter holothuriorum</name>
    <dbReference type="NCBI Taxonomy" id="241145"/>
    <lineage>
        <taxon>Bacteria</taxon>
        <taxon>Pseudomonadati</taxon>
        <taxon>Bacteroidota</taxon>
        <taxon>Flavobacteriia</taxon>
        <taxon>Flavobacteriales</taxon>
        <taxon>Flavobacteriaceae</taxon>
        <taxon>Salegentibacter</taxon>
    </lineage>
</organism>
<evidence type="ECO:0000256" key="1">
    <source>
        <dbReference type="ARBA" id="ARBA00009437"/>
    </source>
</evidence>
<dbReference type="OrthoDB" id="9803735at2"/>
<dbReference type="GO" id="GO:0032993">
    <property type="term" value="C:protein-DNA complex"/>
    <property type="evidence" value="ECO:0007669"/>
    <property type="project" value="TreeGrafter"/>
</dbReference>
<evidence type="ECO:0000313" key="6">
    <source>
        <dbReference type="EMBL" id="SKB30050.1"/>
    </source>
</evidence>
<evidence type="ECO:0000256" key="3">
    <source>
        <dbReference type="ARBA" id="ARBA00023125"/>
    </source>
</evidence>
<dbReference type="InterPro" id="IPR005119">
    <property type="entry name" value="LysR_subst-bd"/>
</dbReference>
<keyword evidence="7" id="KW-1185">Reference proteome</keyword>
<dbReference type="CDD" id="cd05466">
    <property type="entry name" value="PBP2_LTTR_substrate"/>
    <property type="match status" value="1"/>
</dbReference>
<keyword evidence="3 6" id="KW-0238">DNA-binding</keyword>
<dbReference type="FunFam" id="1.10.10.10:FF:000001">
    <property type="entry name" value="LysR family transcriptional regulator"/>
    <property type="match status" value="1"/>
</dbReference>
<evidence type="ECO:0000256" key="2">
    <source>
        <dbReference type="ARBA" id="ARBA00023015"/>
    </source>
</evidence>
<dbReference type="PROSITE" id="PS50931">
    <property type="entry name" value="HTH_LYSR"/>
    <property type="match status" value="1"/>
</dbReference>
<dbReference type="STRING" id="241145.SAMN05660776_0192"/>
<dbReference type="InterPro" id="IPR036390">
    <property type="entry name" value="WH_DNA-bd_sf"/>
</dbReference>
<protein>
    <submittedName>
        <fullName evidence="6">DNA-binding transcriptional regulator, LysR family</fullName>
    </submittedName>
</protein>
<dbReference type="PANTHER" id="PTHR30346">
    <property type="entry name" value="TRANSCRIPTIONAL DUAL REGULATOR HCAR-RELATED"/>
    <property type="match status" value="1"/>
</dbReference>
<name>A0A1T5A514_9FLAO</name>
<evidence type="ECO:0000256" key="4">
    <source>
        <dbReference type="ARBA" id="ARBA00023163"/>
    </source>
</evidence>
<gene>
    <name evidence="6" type="ORF">SAMN05660776_0192</name>
</gene>
<dbReference type="PANTHER" id="PTHR30346:SF0">
    <property type="entry name" value="HCA OPERON TRANSCRIPTIONAL ACTIVATOR HCAR"/>
    <property type="match status" value="1"/>
</dbReference>
<dbReference type="GO" id="GO:0003700">
    <property type="term" value="F:DNA-binding transcription factor activity"/>
    <property type="evidence" value="ECO:0007669"/>
    <property type="project" value="InterPro"/>
</dbReference>